<feature type="transmembrane region" description="Helical" evidence="8">
    <location>
        <begin position="38"/>
        <end position="59"/>
    </location>
</feature>
<dbReference type="InterPro" id="IPR050570">
    <property type="entry name" value="Cell_wall_metabolism_enzyme"/>
</dbReference>
<accession>A0ABY0T9F8</accession>
<dbReference type="Pfam" id="PF22310">
    <property type="entry name" value="NMB0315_dom_I"/>
    <property type="match status" value="1"/>
</dbReference>
<protein>
    <submittedName>
        <fullName evidence="12">Murein DD-endopeptidase MepM and murein hydrolase activator NlpD, contain LysM domain</fullName>
    </submittedName>
</protein>
<keyword evidence="8" id="KW-1133">Transmembrane helix</keyword>
<dbReference type="PANTHER" id="PTHR21666">
    <property type="entry name" value="PEPTIDASE-RELATED"/>
    <property type="match status" value="1"/>
</dbReference>
<keyword evidence="5 12" id="KW-0378">Hydrolase</keyword>
<evidence type="ECO:0000313" key="13">
    <source>
        <dbReference type="Proteomes" id="UP000183471"/>
    </source>
</evidence>
<evidence type="ECO:0000256" key="5">
    <source>
        <dbReference type="ARBA" id="ARBA00022801"/>
    </source>
</evidence>
<dbReference type="Gene3D" id="3.10.450.350">
    <property type="match status" value="2"/>
</dbReference>
<dbReference type="Pfam" id="PF01551">
    <property type="entry name" value="Peptidase_M23"/>
    <property type="match status" value="1"/>
</dbReference>
<dbReference type="InterPro" id="IPR016047">
    <property type="entry name" value="M23ase_b-sheet_dom"/>
</dbReference>
<dbReference type="PANTHER" id="PTHR21666:SF288">
    <property type="entry name" value="CELL DIVISION PROTEIN YTFB"/>
    <property type="match status" value="1"/>
</dbReference>
<dbReference type="InterPro" id="IPR054512">
    <property type="entry name" value="NMB0315-like_N"/>
</dbReference>
<evidence type="ECO:0000256" key="6">
    <source>
        <dbReference type="ARBA" id="ARBA00022833"/>
    </source>
</evidence>
<dbReference type="SUPFAM" id="SSF51261">
    <property type="entry name" value="Duplicated hybrid motif"/>
    <property type="match status" value="1"/>
</dbReference>
<comment type="caution">
    <text evidence="12">The sequence shown here is derived from an EMBL/GenBank/DDBJ whole genome shotgun (WGS) entry which is preliminary data.</text>
</comment>
<proteinExistence type="predicted"/>
<dbReference type="InterPro" id="IPR045834">
    <property type="entry name" value="Csd3_N2"/>
</dbReference>
<evidence type="ECO:0000256" key="3">
    <source>
        <dbReference type="ARBA" id="ARBA00022670"/>
    </source>
</evidence>
<comment type="subcellular location">
    <subcellularLocation>
        <location evidence="2">Cell envelope</location>
    </subcellularLocation>
</comment>
<feature type="domain" description="Csd3-like second N-terminal" evidence="10">
    <location>
        <begin position="186"/>
        <end position="304"/>
    </location>
</feature>
<evidence type="ECO:0000313" key="12">
    <source>
        <dbReference type="EMBL" id="SDQ48336.1"/>
    </source>
</evidence>
<evidence type="ECO:0000256" key="2">
    <source>
        <dbReference type="ARBA" id="ARBA00004196"/>
    </source>
</evidence>
<dbReference type="InterPro" id="IPR011055">
    <property type="entry name" value="Dup_hybrid_motif"/>
</dbReference>
<feature type="domain" description="DD-carboxypeptidase/endopeptidase Mpg-like N-terminal" evidence="11">
    <location>
        <begin position="91"/>
        <end position="155"/>
    </location>
</feature>
<evidence type="ECO:0000259" key="10">
    <source>
        <dbReference type="Pfam" id="PF19425"/>
    </source>
</evidence>
<dbReference type="Proteomes" id="UP000183471">
    <property type="component" value="Unassembled WGS sequence"/>
</dbReference>
<feature type="domain" description="M23ase beta-sheet core" evidence="9">
    <location>
        <begin position="317"/>
        <end position="413"/>
    </location>
</feature>
<comment type="cofactor">
    <cofactor evidence="1">
        <name>Zn(2+)</name>
        <dbReference type="ChEBI" id="CHEBI:29105"/>
    </cofactor>
</comment>
<evidence type="ECO:0000259" key="9">
    <source>
        <dbReference type="Pfam" id="PF01551"/>
    </source>
</evidence>
<evidence type="ECO:0000259" key="11">
    <source>
        <dbReference type="Pfam" id="PF22310"/>
    </source>
</evidence>
<keyword evidence="8" id="KW-0812">Transmembrane</keyword>
<reference evidence="12 13" key="1">
    <citation type="submission" date="2016-10" db="EMBL/GenBank/DDBJ databases">
        <authorList>
            <person name="Varghese N."/>
            <person name="Submissions S."/>
        </authorList>
    </citation>
    <scope>NUCLEOTIDE SEQUENCE [LARGE SCALE GENOMIC DNA]</scope>
    <source>
        <strain evidence="12 13">Nl1</strain>
    </source>
</reference>
<evidence type="ECO:0000256" key="7">
    <source>
        <dbReference type="ARBA" id="ARBA00023049"/>
    </source>
</evidence>
<evidence type="ECO:0000256" key="1">
    <source>
        <dbReference type="ARBA" id="ARBA00001947"/>
    </source>
</evidence>
<dbReference type="CDD" id="cd12797">
    <property type="entry name" value="M23_peptidase"/>
    <property type="match status" value="1"/>
</dbReference>
<name>A0ABY0T9F8_9PROT</name>
<keyword evidence="6" id="KW-0862">Zinc</keyword>
<dbReference type="GO" id="GO:0016787">
    <property type="term" value="F:hydrolase activity"/>
    <property type="evidence" value="ECO:0007669"/>
    <property type="project" value="UniProtKB-KW"/>
</dbReference>
<evidence type="ECO:0000256" key="4">
    <source>
        <dbReference type="ARBA" id="ARBA00022723"/>
    </source>
</evidence>
<dbReference type="EMBL" id="FNKY01000001">
    <property type="protein sequence ID" value="SDQ48336.1"/>
    <property type="molecule type" value="Genomic_DNA"/>
</dbReference>
<keyword evidence="7" id="KW-0482">Metalloprotease</keyword>
<keyword evidence="13" id="KW-1185">Reference proteome</keyword>
<gene>
    <name evidence="12" type="ORF">SAMN05216402_1030</name>
</gene>
<evidence type="ECO:0000256" key="8">
    <source>
        <dbReference type="SAM" id="Phobius"/>
    </source>
</evidence>
<keyword evidence="4" id="KW-0479">Metal-binding</keyword>
<sequence>MDGNFYVKLHVPKSEVSMPGDKISILAHKPLTLTKKRLRWLILLSSFPLFGMVAAFGIAPDTSLEDLPVEEVIRGLELPEILPPSGENMTFWRQERIQAGDTIATLLSRLEVNNQDAASFLRDSRSIKATHQLVAGKIVHVQTTAAGELLLLRYFPGGSEQLVMEKIDGVFKVSEQPVKLETHIQMKSGVINSSLFAAVDGAGVPDSVATQIVDILASDIDFHRDLRKGDRFTVVYDSLYGNGEPARPGRVLSVEFINQGTPHRAVYFQADNGESGYYTPDGKNLRKAFLRSPLEFSRISSGFSSARFHPILKTWRAHSGIDYAAPTGTRVKAAADGTVLFAGWQGGYGNVVILQHHGQYSTVYGHLSTFAKGLRSGQSVSQGDVIGHVGATGMATGPHLHYEFRFNGVQRDPTRMAMPTANPVSAKHLPAFYEYTKPLMARLDMLRGTSLAFLD</sequence>
<keyword evidence="8" id="KW-0472">Membrane</keyword>
<organism evidence="12 13">
    <name type="scientific">Nitrosospira multiformis</name>
    <dbReference type="NCBI Taxonomy" id="1231"/>
    <lineage>
        <taxon>Bacteria</taxon>
        <taxon>Pseudomonadati</taxon>
        <taxon>Pseudomonadota</taxon>
        <taxon>Betaproteobacteria</taxon>
        <taxon>Nitrosomonadales</taxon>
        <taxon>Nitrosomonadaceae</taxon>
        <taxon>Nitrosospira</taxon>
    </lineage>
</organism>
<keyword evidence="3" id="KW-0645">Protease</keyword>
<dbReference type="Pfam" id="PF19425">
    <property type="entry name" value="Csd3_N2"/>
    <property type="match status" value="1"/>
</dbReference>
<dbReference type="Gene3D" id="2.70.70.10">
    <property type="entry name" value="Glucose Permease (Domain IIA)"/>
    <property type="match status" value="1"/>
</dbReference>